<evidence type="ECO:0000256" key="8">
    <source>
        <dbReference type="SAM" id="MobiDB-lite"/>
    </source>
</evidence>
<dbReference type="GO" id="GO:0016301">
    <property type="term" value="F:kinase activity"/>
    <property type="evidence" value="ECO:0007669"/>
    <property type="project" value="UniProtKB-KW"/>
</dbReference>
<dbReference type="InterPro" id="IPR050660">
    <property type="entry name" value="NEK_Ser/Thr_kinase"/>
</dbReference>
<dbReference type="Gene3D" id="1.10.510.10">
    <property type="entry name" value="Transferase(Phosphotransferase) domain 1"/>
    <property type="match status" value="1"/>
</dbReference>
<evidence type="ECO:0000256" key="7">
    <source>
        <dbReference type="PROSITE-ProRule" id="PRU10141"/>
    </source>
</evidence>
<dbReference type="PANTHER" id="PTHR43671">
    <property type="entry name" value="SERINE/THREONINE-PROTEIN KINASE NEK"/>
    <property type="match status" value="1"/>
</dbReference>
<dbReference type="EC" id="2.7.11.1" evidence="2"/>
<dbReference type="InterPro" id="IPR011009">
    <property type="entry name" value="Kinase-like_dom_sf"/>
</dbReference>
<feature type="compositionally biased region" description="Polar residues" evidence="8">
    <location>
        <begin position="295"/>
        <end position="304"/>
    </location>
</feature>
<dbReference type="Proteomes" id="UP001231370">
    <property type="component" value="Unassembled WGS sequence"/>
</dbReference>
<protein>
    <recommendedName>
        <fullName evidence="2">non-specific serine/threonine protein kinase</fullName>
        <ecNumber evidence="2">2.7.11.1</ecNumber>
    </recommendedName>
</protein>
<dbReference type="InterPro" id="IPR000719">
    <property type="entry name" value="Prot_kinase_dom"/>
</dbReference>
<dbReference type="Pfam" id="PF00069">
    <property type="entry name" value="Pkinase"/>
    <property type="match status" value="1"/>
</dbReference>
<feature type="domain" description="Protein kinase" evidence="9">
    <location>
        <begin position="14"/>
        <end position="290"/>
    </location>
</feature>
<feature type="compositionally biased region" description="Polar residues" evidence="8">
    <location>
        <begin position="345"/>
        <end position="358"/>
    </location>
</feature>
<evidence type="ECO:0000256" key="1">
    <source>
        <dbReference type="ARBA" id="ARBA00010886"/>
    </source>
</evidence>
<keyword evidence="4 7" id="KW-0547">Nucleotide-binding</keyword>
<evidence type="ECO:0000256" key="2">
    <source>
        <dbReference type="ARBA" id="ARBA00012513"/>
    </source>
</evidence>
<keyword evidence="6 7" id="KW-0067">ATP-binding</keyword>
<proteinExistence type="inferred from homology"/>
<organism evidence="10 11">
    <name type="scientific">Roseofilum halophilum BLCC-M91</name>
    <dbReference type="NCBI Taxonomy" id="3022259"/>
    <lineage>
        <taxon>Bacteria</taxon>
        <taxon>Bacillati</taxon>
        <taxon>Cyanobacteriota</taxon>
        <taxon>Cyanophyceae</taxon>
        <taxon>Desertifilales</taxon>
        <taxon>Desertifilaceae</taxon>
        <taxon>Roseofilum</taxon>
        <taxon>Roseofilum halophilum</taxon>
    </lineage>
</organism>
<dbReference type="EMBL" id="JAQPOK010000059">
    <property type="protein sequence ID" value="MDJ1178607.1"/>
    <property type="molecule type" value="Genomic_DNA"/>
</dbReference>
<dbReference type="Gene3D" id="3.30.200.20">
    <property type="entry name" value="Phosphorylase Kinase, domain 1"/>
    <property type="match status" value="1"/>
</dbReference>
<dbReference type="SUPFAM" id="SSF56112">
    <property type="entry name" value="Protein kinase-like (PK-like)"/>
    <property type="match status" value="1"/>
</dbReference>
<accession>A0ABT7BHD9</accession>
<keyword evidence="5 10" id="KW-0418">Kinase</keyword>
<dbReference type="PROSITE" id="PS00107">
    <property type="entry name" value="PROTEIN_KINASE_ATP"/>
    <property type="match status" value="1"/>
</dbReference>
<evidence type="ECO:0000256" key="4">
    <source>
        <dbReference type="ARBA" id="ARBA00022741"/>
    </source>
</evidence>
<evidence type="ECO:0000256" key="5">
    <source>
        <dbReference type="ARBA" id="ARBA00022777"/>
    </source>
</evidence>
<comment type="similarity">
    <text evidence="1">Belongs to the protein kinase superfamily. NEK Ser/Thr protein kinase family. NIMA subfamily.</text>
</comment>
<keyword evidence="11" id="KW-1185">Reference proteome</keyword>
<dbReference type="PROSITE" id="PS50011">
    <property type="entry name" value="PROTEIN_KINASE_DOM"/>
    <property type="match status" value="1"/>
</dbReference>
<gene>
    <name evidence="10" type="ORF">PJF56_07010</name>
</gene>
<dbReference type="PROSITE" id="PS00108">
    <property type="entry name" value="PROTEIN_KINASE_ST"/>
    <property type="match status" value="1"/>
</dbReference>
<keyword evidence="3" id="KW-0808">Transferase</keyword>
<name>A0ABT7BHD9_9CYAN</name>
<reference evidence="10 11" key="1">
    <citation type="submission" date="2023-01" db="EMBL/GenBank/DDBJ databases">
        <title>Novel diversity within Roseofilum (Cyanobacteria; Desertifilaceae) from marine benthic mats with descriptions of four novel species.</title>
        <authorList>
            <person name="Wang Y."/>
            <person name="Berthold D.E."/>
            <person name="Hu J."/>
            <person name="Lefler F.W."/>
            <person name="Laughinghouse H.D. IV."/>
        </authorList>
    </citation>
    <scope>NUCLEOTIDE SEQUENCE [LARGE SCALE GENOMIC DNA]</scope>
    <source>
        <strain evidence="10 11">BLCC-M91</strain>
    </source>
</reference>
<dbReference type="PANTHER" id="PTHR43671:SF13">
    <property type="entry name" value="SERINE_THREONINE-PROTEIN KINASE NEK2"/>
    <property type="match status" value="1"/>
</dbReference>
<comment type="caution">
    <text evidence="10">The sequence shown here is derived from an EMBL/GenBank/DDBJ whole genome shotgun (WGS) entry which is preliminary data.</text>
</comment>
<evidence type="ECO:0000259" key="9">
    <source>
        <dbReference type="PROSITE" id="PS50011"/>
    </source>
</evidence>
<feature type="compositionally biased region" description="Low complexity" evidence="8">
    <location>
        <begin position="305"/>
        <end position="320"/>
    </location>
</feature>
<evidence type="ECO:0000256" key="6">
    <source>
        <dbReference type="ARBA" id="ARBA00022840"/>
    </source>
</evidence>
<sequence>MSDPNIGRVLFNRYELVELLGKGAMGKVYLAKDARVGGVLVAVKFLSQALLNKKMRDRFEREATTCALLGQHSLHIVRVMDYGVTDEIPFYVMEYLQGDSLSDVIREDNINLERFLSLARQIALGLQCAHEGIQKDGKTVPIVHRDIKPSNILVSQDSSFGELVKILDFGIAKLLQEETAGQTNCFMGTLAYSSPEQMEGKELTSSSDLYSLGVMMFQMLTGHMPLTAETHTFGAWYKTHHFQTPRSFEAVAPYLRLPSELKHLVFQCLAKEPQKRPQSAGEIVKTLEQLEKNLHTSPTPAQNGSKPTPSAESAPKAPSAPVDPPPSVKRSKTQPPSSSPPTSPGRNTSKSPGKSSGKLQLLEPAPAIDMVCWEQTWPKGKPLAQIVFPQVLQTKTEQTVVTLWAMLKKQEIEQRQINRLYNKTYKNFLYSVSPHPMILWLTVLYDPKQGPRWFRYYMDLKSHKGKRLANLIAHTGRYCLLFFALEEPGRCADAISINVNHSQRQRLQDWANTSDSMAGGQPTRSKELLQKEFEKLQPQIMMKLEAGVPDSSF</sequence>
<feature type="binding site" evidence="7">
    <location>
        <position position="44"/>
    </location>
    <ligand>
        <name>ATP</name>
        <dbReference type="ChEBI" id="CHEBI:30616"/>
    </ligand>
</feature>
<dbReference type="CDD" id="cd14014">
    <property type="entry name" value="STKc_PknB_like"/>
    <property type="match status" value="1"/>
</dbReference>
<dbReference type="InterPro" id="IPR017441">
    <property type="entry name" value="Protein_kinase_ATP_BS"/>
</dbReference>
<evidence type="ECO:0000256" key="3">
    <source>
        <dbReference type="ARBA" id="ARBA00022679"/>
    </source>
</evidence>
<dbReference type="RefSeq" id="WP_283761918.1">
    <property type="nucleotide sequence ID" value="NZ_JAQPOK010000059.1"/>
</dbReference>
<evidence type="ECO:0000313" key="10">
    <source>
        <dbReference type="EMBL" id="MDJ1178607.1"/>
    </source>
</evidence>
<evidence type="ECO:0000313" key="11">
    <source>
        <dbReference type="Proteomes" id="UP001231370"/>
    </source>
</evidence>
<dbReference type="InterPro" id="IPR008271">
    <property type="entry name" value="Ser/Thr_kinase_AS"/>
</dbReference>
<feature type="region of interest" description="Disordered" evidence="8">
    <location>
        <begin position="295"/>
        <end position="359"/>
    </location>
</feature>
<dbReference type="SMART" id="SM00220">
    <property type="entry name" value="S_TKc"/>
    <property type="match status" value="1"/>
</dbReference>